<gene>
    <name evidence="4" type="ORF">MAMA39_01720</name>
</gene>
<keyword evidence="1" id="KW-0175">Coiled coil</keyword>
<feature type="region of interest" description="Disordered" evidence="2">
    <location>
        <begin position="335"/>
        <end position="355"/>
    </location>
</feature>
<feature type="compositionally biased region" description="Polar residues" evidence="2">
    <location>
        <begin position="1"/>
        <end position="26"/>
    </location>
</feature>
<accession>A0A292IHY4</accession>
<evidence type="ECO:0000313" key="5">
    <source>
        <dbReference type="Proteomes" id="UP000261764"/>
    </source>
</evidence>
<dbReference type="InterPro" id="IPR038145">
    <property type="entry name" value="EAGR_sf"/>
</dbReference>
<evidence type="ECO:0000256" key="2">
    <source>
        <dbReference type="SAM" id="MobiDB-lite"/>
    </source>
</evidence>
<dbReference type="Proteomes" id="UP000261764">
    <property type="component" value="Chromosome I"/>
</dbReference>
<evidence type="ECO:0000256" key="1">
    <source>
        <dbReference type="SAM" id="Coils"/>
    </source>
</evidence>
<organism evidence="4 5">
    <name type="scientific">Mycoplasma amphoriforme A39</name>
    <dbReference type="NCBI Taxonomy" id="572419"/>
    <lineage>
        <taxon>Bacteria</taxon>
        <taxon>Bacillati</taxon>
        <taxon>Mycoplasmatota</taxon>
        <taxon>Mollicutes</taxon>
        <taxon>Mycoplasmataceae</taxon>
        <taxon>Mycoplasma</taxon>
    </lineage>
</organism>
<proteinExistence type="predicted"/>
<feature type="region of interest" description="Disordered" evidence="2">
    <location>
        <begin position="1"/>
        <end position="59"/>
    </location>
</feature>
<dbReference type="Gene3D" id="3.30.70.3600">
    <property type="match status" value="1"/>
</dbReference>
<dbReference type="RefSeq" id="WP_343251639.1">
    <property type="nucleotide sequence ID" value="NZ_HG937516.1"/>
</dbReference>
<reference evidence="4 5" key="1">
    <citation type="journal article" date="2015" name="Clin. Infect. Dis.">
        <title>Genomic Investigations unmask Mycoplasma amphoriforme, a new respiratory pathogen.</title>
        <authorList>
            <person name="Gillespie S.H."/>
            <person name="Ling C.L."/>
            <person name="Oravcova K."/>
            <person name="Pinheiro M."/>
            <person name="Wells L."/>
            <person name="Bryant J.M."/>
            <person name="McHugh T.D."/>
            <person name="Bebear C."/>
            <person name="Webster D."/>
            <person name="Harris S.R."/>
            <person name="Seth-Smith H.M."/>
            <person name="Thomson N.R."/>
        </authorList>
    </citation>
    <scope>NUCLEOTIDE SEQUENCE [LARGE SCALE GENOMIC DNA]</scope>
    <source>
        <strain evidence="4 5">A39</strain>
    </source>
</reference>
<feature type="compositionally biased region" description="Acidic residues" evidence="2">
    <location>
        <begin position="33"/>
        <end position="56"/>
    </location>
</feature>
<dbReference type="EMBL" id="HG937516">
    <property type="protein sequence ID" value="CDN40295.1"/>
    <property type="molecule type" value="Genomic_DNA"/>
</dbReference>
<feature type="region of interest" description="Disordered" evidence="2">
    <location>
        <begin position="108"/>
        <end position="141"/>
    </location>
</feature>
<dbReference type="KEGG" id="mamp:MAMA39_01720"/>
<name>A0A292IHY4_9MOLU</name>
<protein>
    <recommendedName>
        <fullName evidence="3">Enriched in aromatic and glycine residues box domain-containing protein</fullName>
    </recommendedName>
</protein>
<evidence type="ECO:0000259" key="3">
    <source>
        <dbReference type="Pfam" id="PF16713"/>
    </source>
</evidence>
<dbReference type="Pfam" id="PF16713">
    <property type="entry name" value="EAGR_box"/>
    <property type="match status" value="1"/>
</dbReference>
<feature type="domain" description="Enriched in aromatic and glycine residues box" evidence="3">
    <location>
        <begin position="993"/>
        <end position="1025"/>
    </location>
</feature>
<evidence type="ECO:0000313" key="4">
    <source>
        <dbReference type="EMBL" id="CDN40295.1"/>
    </source>
</evidence>
<feature type="compositionally biased region" description="Polar residues" evidence="2">
    <location>
        <begin position="165"/>
        <end position="208"/>
    </location>
</feature>
<sequence length="1525" mass="172072">MAHSNNPAVKNNNQGYDGADQQNNEAVFNDLWGDSDQDLELDNSGEQADEEFELPEDGSIQIAYDADGNGYYISYDYETGEYQDPWSGDVYDISALFDEQGNPFSFFSDEPNEEVVSEEEQEASPEQAYEVQAQQGAEQVYDEPAVIDDEVYERQTHDLEKLQQEQSVTNQGASYQQQHDVPSESNASIEQESEQQLPPVQETTSLQADETLVTDPTLDDYYQHYNQVPYRYLDQYEQDATEQALPVVDHVTSDPSQFEDGEQLITGLIGNNGYQPDNKTFEINAEESTAVTELEPLVINGIENSQQEAAVSQDQIGLSRTDEIKPDLVTIPQINESTSAPSQPESNVSVQTERYSTVEPVSDAMVKAYYQQYSEIASQSHQPTQPQEQVVDSKPNVHYIPISAIDSSYQQDFDPQNDFHKFCDEQVTAQLHPTALVVDESNSEPEDEKPVAVSPVDIDLAKSHDESSDDFVLVNEPSDTKELFAKKSVPENYVFENAHTQHITPNLVYQAESNEPSRASQDDDIVDSKTQPIAIVDHSENYVQPDSFLAPISHEPMLNNENFSYTSEVADQLALPEIVPEIISATESVSATTAFEFANDSSKQTSQEEVSVEPPVSQVEPLTVDDIFVPLKPEMEFVPDKVIEDDHGCDDCHDAHETIALFDEKKDPVEAVDTMPKTETNEPEEQQVDEAFIPLNFDHQNLVEDDNQLDFTIHAEEQPTVDQFVIVEENGALQASFATTFAKKDVVCNEPEGMSFTVVDELEPVVFVKPADRIVQPEKPKDLELAPVEFSEPSIDDVKVEPEPVTWPEITPVITDVPNSFESNQSLPWYAAVGSNASECDQKTHADHFNEVLLNESLAEVQKTDEIMEVPQSTPSANKQDISIFENYGKPEITIVNDEISATPSHSLFGKSEQPVEPYLPFTITNDSDLVVQFNKKPSLSGFKFDSIQLEEQQVSPDAHLEPDEAVAPVPSVVLEPEQTKEIEPAPKIKKAFWESYIGNFDYGHFDDDNKWVWDGFFYENGTFVSSRTAPPIAPDPKPMTALNQQESNPTLVTDFLIKKREEVMVPVRPVQTQAELYGNPEYDTDVVMLDDEGTSQALLRANKAHEAILRPKPAVEDKKPVIEIDDIQEVENEEIVPKVTKTETILEPKMQPKKFNFLTNRFTPPSENLDALTTEIVSGEPSCLSEDDLFASTTYDNKIKETLLNMVGFLNKASAEATHVYKTIAKELKIEIKNIKQDNEKLRLEFKENENRISAKKSDLLKTITSDFKQGTNFNTGKDFDSLQHAHDYNKHLNETMKANEERLQVLTNNQVQLKIVYDRRMSKLASDANRLENLLSGADYRDHSLDMIEENYRNLLKAQDDYRNRLNHFVPTTFPNLKNQMLPSTGLFQNDFNEFSDLSALDATFYSKLATPSFYNNNLPLPFETQPRLLDNSHSLLGNLDNSYDLFSEKSNFTSDLLKPFNPQGQDSLKAMDRYFNRDFELLKPDRTTSNLDDLFSDDDALFSDKYDANASLTDELEDLLRR</sequence>
<feature type="region of interest" description="Disordered" evidence="2">
    <location>
        <begin position="165"/>
        <end position="209"/>
    </location>
</feature>
<feature type="compositionally biased region" description="Acidic residues" evidence="2">
    <location>
        <begin position="110"/>
        <end position="123"/>
    </location>
</feature>
<keyword evidence="5" id="KW-1185">Reference proteome</keyword>
<feature type="coiled-coil region" evidence="1">
    <location>
        <begin position="1226"/>
        <end position="1260"/>
    </location>
</feature>
<dbReference type="InterPro" id="IPR022466">
    <property type="entry name" value="EAGR_box"/>
</dbReference>